<keyword evidence="4" id="KW-0926">Vacuole</keyword>
<dbReference type="InterPro" id="IPR009060">
    <property type="entry name" value="UBA-like_sf"/>
</dbReference>
<dbReference type="InterPro" id="IPR032350">
    <property type="entry name" value="Nbr1_FW"/>
</dbReference>
<comment type="caution">
    <text evidence="17">The sequence shown here is derived from an EMBL/GenBank/DDBJ whole genome shotgun (WGS) entry which is preliminary data.</text>
</comment>
<dbReference type="PROSITE" id="PS50135">
    <property type="entry name" value="ZF_ZZ_2"/>
    <property type="match status" value="1"/>
</dbReference>
<feature type="region of interest" description="Disordered" evidence="15">
    <location>
        <begin position="642"/>
        <end position="680"/>
    </location>
</feature>
<dbReference type="SUPFAM" id="SSF52058">
    <property type="entry name" value="L domain-like"/>
    <property type="match status" value="1"/>
</dbReference>
<gene>
    <name evidence="17" type="ORF">E3N88_39430</name>
</gene>
<dbReference type="SMART" id="SM00291">
    <property type="entry name" value="ZnF_ZZ"/>
    <property type="match status" value="1"/>
</dbReference>
<organism evidence="17 18">
    <name type="scientific">Mikania micrantha</name>
    <name type="common">bitter vine</name>
    <dbReference type="NCBI Taxonomy" id="192012"/>
    <lineage>
        <taxon>Eukaryota</taxon>
        <taxon>Viridiplantae</taxon>
        <taxon>Streptophyta</taxon>
        <taxon>Embryophyta</taxon>
        <taxon>Tracheophyta</taxon>
        <taxon>Spermatophyta</taxon>
        <taxon>Magnoliopsida</taxon>
        <taxon>eudicotyledons</taxon>
        <taxon>Gunneridae</taxon>
        <taxon>Pentapetalae</taxon>
        <taxon>asterids</taxon>
        <taxon>campanulids</taxon>
        <taxon>Asterales</taxon>
        <taxon>Asteraceae</taxon>
        <taxon>Asteroideae</taxon>
        <taxon>Heliantheae alliance</taxon>
        <taxon>Eupatorieae</taxon>
        <taxon>Mikania</taxon>
    </lineage>
</organism>
<dbReference type="Gene3D" id="2.60.40.10">
    <property type="entry name" value="Immunoglobulins"/>
    <property type="match status" value="1"/>
</dbReference>
<dbReference type="SMART" id="SM00369">
    <property type="entry name" value="LRR_TYP"/>
    <property type="match status" value="6"/>
</dbReference>
<dbReference type="GO" id="GO:0006914">
    <property type="term" value="P:autophagy"/>
    <property type="evidence" value="ECO:0007669"/>
    <property type="project" value="UniProtKB-KW"/>
</dbReference>
<dbReference type="GO" id="GO:0008270">
    <property type="term" value="F:zinc ion binding"/>
    <property type="evidence" value="ECO:0007669"/>
    <property type="project" value="UniProtKB-KW"/>
</dbReference>
<feature type="compositionally biased region" description="Polar residues" evidence="15">
    <location>
        <begin position="643"/>
        <end position="664"/>
    </location>
</feature>
<dbReference type="InterPro" id="IPR003591">
    <property type="entry name" value="Leu-rich_rpt_typical-subtyp"/>
</dbReference>
<evidence type="ECO:0000313" key="17">
    <source>
        <dbReference type="EMBL" id="KAD2806053.1"/>
    </source>
</evidence>
<evidence type="ECO:0000256" key="14">
    <source>
        <dbReference type="SAM" id="Coils"/>
    </source>
</evidence>
<evidence type="ECO:0000256" key="13">
    <source>
        <dbReference type="PROSITE-ProRule" id="PRU00228"/>
    </source>
</evidence>
<accession>A0A5N6LWR3</accession>
<dbReference type="Pfam" id="PF24932">
    <property type="entry name" value="UBA_NBR1_C"/>
    <property type="match status" value="2"/>
</dbReference>
<dbReference type="PANTHER" id="PTHR20930:SF0">
    <property type="entry name" value="PROTEIN ILRUN"/>
    <property type="match status" value="1"/>
</dbReference>
<dbReference type="InterPro" id="IPR056893">
    <property type="entry name" value="UBA_Nbr1_C"/>
</dbReference>
<dbReference type="CDD" id="cd14319">
    <property type="entry name" value="UBA_NBR1"/>
    <property type="match status" value="1"/>
</dbReference>
<keyword evidence="14" id="KW-0175">Coiled coil</keyword>
<proteinExistence type="predicted"/>
<dbReference type="InterPro" id="IPR013783">
    <property type="entry name" value="Ig-like_fold"/>
</dbReference>
<evidence type="ECO:0000256" key="15">
    <source>
        <dbReference type="SAM" id="MobiDB-lite"/>
    </source>
</evidence>
<dbReference type="EMBL" id="SZYD01000018">
    <property type="protein sequence ID" value="KAD2806053.1"/>
    <property type="molecule type" value="Genomic_DNA"/>
</dbReference>
<dbReference type="Pfam" id="PF00569">
    <property type="entry name" value="ZZ"/>
    <property type="match status" value="1"/>
</dbReference>
<keyword evidence="11" id="KW-0072">Autophagy</keyword>
<protein>
    <recommendedName>
        <fullName evidence="16">ZZ-type domain-containing protein</fullName>
    </recommendedName>
</protein>
<reference evidence="17 18" key="1">
    <citation type="submission" date="2019-05" db="EMBL/GenBank/DDBJ databases">
        <title>Mikania micrantha, genome provides insights into the molecular mechanism of rapid growth.</title>
        <authorList>
            <person name="Liu B."/>
        </authorList>
    </citation>
    <scope>NUCLEOTIDE SEQUENCE [LARGE SCALE GENOMIC DNA]</scope>
    <source>
        <strain evidence="17">NLD-2019</strain>
        <tissue evidence="17">Leaf</tissue>
    </source>
</reference>
<dbReference type="CDD" id="cd14947">
    <property type="entry name" value="NBR1_like"/>
    <property type="match status" value="1"/>
</dbReference>
<dbReference type="SUPFAM" id="SSF54277">
    <property type="entry name" value="CAD &amp; PB1 domains"/>
    <property type="match status" value="1"/>
</dbReference>
<dbReference type="Pfam" id="PF00560">
    <property type="entry name" value="LRR_1"/>
    <property type="match status" value="1"/>
</dbReference>
<dbReference type="InterPro" id="IPR043145">
    <property type="entry name" value="Znf_ZZ_sf"/>
</dbReference>
<sequence>MDSNSSPRKMRILSYVRTRLPSFKRRQLQELENERLLQPSALPETYTELSERESYTDMAERVSHLTDDDILANIRAVVVEVSQIRSVIKTLGDRPDHETVNLARSRYEEAGSPFSVQYDGIELSEHDMEVVERRRRSAKREMQMYKALISLDEMHETYSKLLALPDSLAGLQSLEELNVSTNVFESLPDAIGSLQRLKILNVSSNKLTSLPDSICKCRSLVEFDASLNMIKHLPTNIGYGLVNLKKLLMPLNKLQSIPTSIGEMTSLQILDVHFNELKGLPPSIGMLSKLETLNVSSNFNDLTCLPDTIGNLTSLIELDICNNQIQQLPITFGRLANLTRLSLDHNPLDSPPQEVVDEGVEAVKVYMSKKLYDFIVEGEKKMMWEREEHAQTAMVYYIELGALLQSTLLLVRYGDMLRRLNVSINDKKLVLDMIMLKEKIRSLFSFGTNVEFTMTYVDEDGDTVTLADDDDLHDVVRQSLNPVRITVSLNNSNSNGSSGNSTPVRFPQNHLPFQTLNSGVSEILKSVPEPLLQALAKLPLDLASKASPSSPVVSELVENLKDVYSNQILPYMASPRVLPAAGGPPNVKSESPTVVSPEARGSNTKKKEKQVQKVTEGLKFKDVKPPRGMDLNVPYFESECFQAPSSSTNSVGEGSTGKNKNTSGVDKKKDSSFEKKDDPLSSSRFIENINQVTQQLQDRLVAQYGQVAADINKKTNDSGSSSGWAQEMLSATNRCPFSGMSLASDTNSQGRHFGFSGPQMNRFRLDNNGMGNIFHRNVSCDGCGVHPITGPRYKSKVKDDYDLCNACFEGMGNATDYIRIDRPINGFKHLLTPFKGFNNPSPRIPPPMLPHLVRIPGPKPSQSELDSRFILDVNVLDGTIMAPLTLFTKIWRMRNNGSIIWPCGSQLQWIGGDRLSNSDSVDVEIPVDGLHVDKEIDIAVTFTAPELPGRYVSYWRMASPSGQKFGQRLWVSIQVDASMKNAGDTLINLNLPPVMRDLEAVNQDYLPDNMFCRNDIFSDYKNTSVDLPPKDHEMSFPDNGGVASTVTTPVTPAIASSSVFNSTEVGTALGSTTSGLYPTVGLDTEPINYPTVDISVLPPIMSSGAASLPTEVVPPLGSGGRVISDEEEDLVKYLEQMGFKRLDLNKEILRLNNYDLEKSIDDLCGVLEWDPMLDELQEMGFVDDETNWRLLKKNNGSIKRVVMDLINEERA</sequence>
<keyword evidence="6" id="KW-0479">Metal-binding</keyword>
<dbReference type="Pfam" id="PF00564">
    <property type="entry name" value="PB1"/>
    <property type="match status" value="1"/>
</dbReference>
<dbReference type="InterPro" id="IPR000433">
    <property type="entry name" value="Znf_ZZ"/>
</dbReference>
<dbReference type="FunFam" id="2.60.40.10:FF:000199">
    <property type="entry name" value="next to BRCA1 gene 1 protein-like"/>
    <property type="match status" value="1"/>
</dbReference>
<evidence type="ECO:0000256" key="12">
    <source>
        <dbReference type="ARBA" id="ARBA00023329"/>
    </source>
</evidence>
<dbReference type="GO" id="GO:0031410">
    <property type="term" value="C:cytoplasmic vesicle"/>
    <property type="evidence" value="ECO:0007669"/>
    <property type="project" value="UniProtKB-KW"/>
</dbReference>
<dbReference type="SUPFAM" id="SSF46934">
    <property type="entry name" value="UBA-like"/>
    <property type="match status" value="1"/>
</dbReference>
<feature type="coiled-coil region" evidence="14">
    <location>
        <begin position="121"/>
        <end position="148"/>
    </location>
</feature>
<evidence type="ECO:0000256" key="6">
    <source>
        <dbReference type="ARBA" id="ARBA00022723"/>
    </source>
</evidence>
<dbReference type="InterPro" id="IPR055414">
    <property type="entry name" value="LRR_R13L4/SHOC2-like"/>
</dbReference>
<evidence type="ECO:0000256" key="11">
    <source>
        <dbReference type="ARBA" id="ARBA00023006"/>
    </source>
</evidence>
<dbReference type="Gene3D" id="1.10.8.10">
    <property type="entry name" value="DNA helicase RuvA subunit, C-terminal domain"/>
    <property type="match status" value="2"/>
</dbReference>
<evidence type="ECO:0000256" key="8">
    <source>
        <dbReference type="ARBA" id="ARBA00022771"/>
    </source>
</evidence>
<dbReference type="GO" id="GO:0006952">
    <property type="term" value="P:defense response"/>
    <property type="evidence" value="ECO:0007669"/>
    <property type="project" value="UniProtKB-ARBA"/>
</dbReference>
<dbReference type="PANTHER" id="PTHR20930">
    <property type="entry name" value="OVARIAN CARCINOMA ANTIGEN CA125-RELATED"/>
    <property type="match status" value="1"/>
</dbReference>
<dbReference type="Gene3D" id="3.30.60.90">
    <property type="match status" value="1"/>
</dbReference>
<dbReference type="GO" id="GO:0015031">
    <property type="term" value="P:protein transport"/>
    <property type="evidence" value="ECO:0007669"/>
    <property type="project" value="UniProtKB-KW"/>
</dbReference>
<dbReference type="SMART" id="SM00666">
    <property type="entry name" value="PB1"/>
    <property type="match status" value="1"/>
</dbReference>
<name>A0A5N6LWR3_9ASTR</name>
<keyword evidence="5" id="KW-0433">Leucine-rich repeat</keyword>
<evidence type="ECO:0000256" key="10">
    <source>
        <dbReference type="ARBA" id="ARBA00022927"/>
    </source>
</evidence>
<dbReference type="OrthoDB" id="1668230at2759"/>
<keyword evidence="8 13" id="KW-0863">Zinc-finger</keyword>
<evidence type="ECO:0000313" key="18">
    <source>
        <dbReference type="Proteomes" id="UP000326396"/>
    </source>
</evidence>
<evidence type="ECO:0000256" key="2">
    <source>
        <dbReference type="ARBA" id="ARBA00004419"/>
    </source>
</evidence>
<evidence type="ECO:0000256" key="4">
    <source>
        <dbReference type="ARBA" id="ARBA00022554"/>
    </source>
</evidence>
<evidence type="ECO:0000256" key="5">
    <source>
        <dbReference type="ARBA" id="ARBA00022614"/>
    </source>
</evidence>
<feature type="domain" description="ZZ-type" evidence="16">
    <location>
        <begin position="775"/>
        <end position="825"/>
    </location>
</feature>
<dbReference type="Pfam" id="PF16158">
    <property type="entry name" value="N_BRCA1_IG"/>
    <property type="match status" value="1"/>
</dbReference>
<evidence type="ECO:0000256" key="3">
    <source>
        <dbReference type="ARBA" id="ARBA00022448"/>
    </source>
</evidence>
<dbReference type="FunFam" id="1.10.8.10:FF:000085">
    <property type="entry name" value="protein NBR1 homolog"/>
    <property type="match status" value="1"/>
</dbReference>
<dbReference type="Gene3D" id="3.80.10.10">
    <property type="entry name" value="Ribonuclease Inhibitor"/>
    <property type="match status" value="1"/>
</dbReference>
<dbReference type="AlphaFoldDB" id="A0A5N6LWR3"/>
<dbReference type="Pfam" id="PF23598">
    <property type="entry name" value="LRR_14"/>
    <property type="match status" value="1"/>
</dbReference>
<dbReference type="SUPFAM" id="SSF57850">
    <property type="entry name" value="RING/U-box"/>
    <property type="match status" value="1"/>
</dbReference>
<keyword evidence="3" id="KW-0813">Transport</keyword>
<keyword evidence="12" id="KW-0968">Cytoplasmic vesicle</keyword>
<dbReference type="Gene3D" id="3.10.20.90">
    <property type="entry name" value="Phosphatidylinositol 3-kinase Catalytic Subunit, Chain A, domain 1"/>
    <property type="match status" value="1"/>
</dbReference>
<dbReference type="Proteomes" id="UP000326396">
    <property type="component" value="Linkage Group LG8"/>
</dbReference>
<evidence type="ECO:0000259" key="16">
    <source>
        <dbReference type="PROSITE" id="PS50135"/>
    </source>
</evidence>
<dbReference type="InterPro" id="IPR001611">
    <property type="entry name" value="Leu-rich_rpt"/>
</dbReference>
<dbReference type="GO" id="GO:0051707">
    <property type="term" value="P:response to other organism"/>
    <property type="evidence" value="ECO:0007669"/>
    <property type="project" value="UniProtKB-ARBA"/>
</dbReference>
<dbReference type="InterPro" id="IPR000270">
    <property type="entry name" value="PB1_dom"/>
</dbReference>
<evidence type="ECO:0000256" key="7">
    <source>
        <dbReference type="ARBA" id="ARBA00022737"/>
    </source>
</evidence>
<keyword evidence="18" id="KW-1185">Reference proteome</keyword>
<dbReference type="GO" id="GO:0005776">
    <property type="term" value="C:autophagosome"/>
    <property type="evidence" value="ECO:0007669"/>
    <property type="project" value="UniProtKB-SubCell"/>
</dbReference>
<evidence type="ECO:0000256" key="1">
    <source>
        <dbReference type="ARBA" id="ARBA00004116"/>
    </source>
</evidence>
<feature type="compositionally biased region" description="Basic and acidic residues" evidence="15">
    <location>
        <begin position="665"/>
        <end position="679"/>
    </location>
</feature>
<keyword evidence="10" id="KW-0653">Protein transport</keyword>
<dbReference type="SMART" id="SM00364">
    <property type="entry name" value="LRR_BAC"/>
    <property type="match status" value="5"/>
</dbReference>
<feature type="region of interest" description="Disordered" evidence="15">
    <location>
        <begin position="582"/>
        <end position="613"/>
    </location>
</feature>
<keyword evidence="9" id="KW-0862">Zinc</keyword>
<dbReference type="PROSITE" id="PS51450">
    <property type="entry name" value="LRR"/>
    <property type="match status" value="1"/>
</dbReference>
<evidence type="ECO:0000256" key="9">
    <source>
        <dbReference type="ARBA" id="ARBA00022833"/>
    </source>
</evidence>
<comment type="subcellular location">
    <subcellularLocation>
        <location evidence="2">Cytoplasmic vesicle</location>
        <location evidence="2">Autophagosome</location>
    </subcellularLocation>
    <subcellularLocation>
        <location evidence="1">Vacuole</location>
    </subcellularLocation>
</comment>
<dbReference type="InterPro" id="IPR032675">
    <property type="entry name" value="LRR_dom_sf"/>
</dbReference>
<keyword evidence="7" id="KW-0677">Repeat</keyword>